<evidence type="ECO:0000256" key="3">
    <source>
        <dbReference type="ARBA" id="ARBA00022448"/>
    </source>
</evidence>
<reference evidence="9 10" key="1">
    <citation type="journal article" date="2018" name="Front. Microbiol.">
        <title>Hydrolytic Capabilities as a Key to Environmental Success: Chitinolytic and Cellulolytic Acidobacteria From Acidic Sub-arctic Soils and Boreal Peatlands.</title>
        <authorList>
            <person name="Belova S.E."/>
            <person name="Ravin N.V."/>
            <person name="Pankratov T.A."/>
            <person name="Rakitin A.L."/>
            <person name="Ivanova A.A."/>
            <person name="Beletsky A.V."/>
            <person name="Mardanov A.V."/>
            <person name="Sinninghe Damste J.S."/>
            <person name="Dedysh S.N."/>
        </authorList>
    </citation>
    <scope>NUCLEOTIDE SEQUENCE [LARGE SCALE GENOMIC DNA]</scope>
    <source>
        <strain evidence="9 10">SBC82</strain>
    </source>
</reference>
<sequence length="479" mass="52294">MYQLKEFTCRPVPCLSLTLCCLGLVGLLLLSPPADGQSKAINPENIPAAQAPAAERELTLNQAIDLALEHNGELEVAKLDVQHFEALKAKARAQYLPKLTNNSDATYLTEREGVVLPRASLGVFPATGPIPAETIIIDQGAHLTYASRTYLNQPTLQLFATHAMNHSAKMDVETARLNVEDKSENTAIQVRQLYYQVLDAESQVRAAEEEVATFQKSDQEAGAEVREGSALPVKELVVLANLLQAESAALKTRNAERDDRLELNNVMGVPLNSRFRLVNLKAAELSVDALPTRDEAVRLAFAGQPEVLIAEKKVEKAKAEVRVAEDAFIPDLTISTHHSYQVGIALLVRNYGVFQGEFSYNLFNGGATRAQVRSQKSLLAEAQQNLANVRASTTVSIETAYDNVENAQLDLTAKQQAVLARGEGVRVADSSYAHGEILASERDMTHAQLAEAEVSEREAELNLSLARSQVKRVLGEIPR</sequence>
<evidence type="ECO:0000256" key="1">
    <source>
        <dbReference type="ARBA" id="ARBA00004442"/>
    </source>
</evidence>
<dbReference type="InterPro" id="IPR003423">
    <property type="entry name" value="OMP_efflux"/>
</dbReference>
<accession>A0A2Z5FYT6</accession>
<dbReference type="InterPro" id="IPR051906">
    <property type="entry name" value="TolC-like"/>
</dbReference>
<gene>
    <name evidence="9" type="ORF">ACPOL_2698</name>
</gene>
<name>A0A2Z5FYT6_9BACT</name>
<dbReference type="PANTHER" id="PTHR30026:SF20">
    <property type="entry name" value="OUTER MEMBRANE PROTEIN TOLC"/>
    <property type="match status" value="1"/>
</dbReference>
<dbReference type="EMBL" id="CP030840">
    <property type="protein sequence ID" value="AXC12011.1"/>
    <property type="molecule type" value="Genomic_DNA"/>
</dbReference>
<keyword evidence="7" id="KW-0998">Cell outer membrane</keyword>
<dbReference type="AlphaFoldDB" id="A0A2Z5FYT6"/>
<dbReference type="RefSeq" id="WP_161557320.1">
    <property type="nucleotide sequence ID" value="NZ_CP030840.1"/>
</dbReference>
<dbReference type="GO" id="GO:1990281">
    <property type="term" value="C:efflux pump complex"/>
    <property type="evidence" value="ECO:0007669"/>
    <property type="project" value="TreeGrafter"/>
</dbReference>
<comment type="subcellular location">
    <subcellularLocation>
        <location evidence="1">Cell outer membrane</location>
    </subcellularLocation>
</comment>
<dbReference type="GO" id="GO:0009279">
    <property type="term" value="C:cell outer membrane"/>
    <property type="evidence" value="ECO:0007669"/>
    <property type="project" value="UniProtKB-SubCell"/>
</dbReference>
<keyword evidence="3" id="KW-0813">Transport</keyword>
<protein>
    <submittedName>
        <fullName evidence="9">Outer membrane efflux protein</fullName>
    </submittedName>
</protein>
<evidence type="ECO:0000256" key="7">
    <source>
        <dbReference type="ARBA" id="ARBA00023237"/>
    </source>
</evidence>
<organism evidence="9 10">
    <name type="scientific">Acidisarcina polymorpha</name>
    <dbReference type="NCBI Taxonomy" id="2211140"/>
    <lineage>
        <taxon>Bacteria</taxon>
        <taxon>Pseudomonadati</taxon>
        <taxon>Acidobacteriota</taxon>
        <taxon>Terriglobia</taxon>
        <taxon>Terriglobales</taxon>
        <taxon>Acidobacteriaceae</taxon>
        <taxon>Acidisarcina</taxon>
    </lineage>
</organism>
<dbReference type="SUPFAM" id="SSF56954">
    <property type="entry name" value="Outer membrane efflux proteins (OEP)"/>
    <property type="match status" value="1"/>
</dbReference>
<keyword evidence="8" id="KW-0175">Coiled coil</keyword>
<dbReference type="GO" id="GO:0015562">
    <property type="term" value="F:efflux transmembrane transporter activity"/>
    <property type="evidence" value="ECO:0007669"/>
    <property type="project" value="InterPro"/>
</dbReference>
<keyword evidence="5" id="KW-0812">Transmembrane</keyword>
<dbReference type="Gene3D" id="1.20.1600.10">
    <property type="entry name" value="Outer membrane efflux proteins (OEP)"/>
    <property type="match status" value="1"/>
</dbReference>
<evidence type="ECO:0000256" key="2">
    <source>
        <dbReference type="ARBA" id="ARBA00007613"/>
    </source>
</evidence>
<evidence type="ECO:0000313" key="10">
    <source>
        <dbReference type="Proteomes" id="UP000253606"/>
    </source>
</evidence>
<dbReference type="Pfam" id="PF02321">
    <property type="entry name" value="OEP"/>
    <property type="match status" value="1"/>
</dbReference>
<evidence type="ECO:0000256" key="4">
    <source>
        <dbReference type="ARBA" id="ARBA00022452"/>
    </source>
</evidence>
<dbReference type="Proteomes" id="UP000253606">
    <property type="component" value="Chromosome"/>
</dbReference>
<evidence type="ECO:0000313" key="9">
    <source>
        <dbReference type="EMBL" id="AXC12011.1"/>
    </source>
</evidence>
<evidence type="ECO:0000256" key="5">
    <source>
        <dbReference type="ARBA" id="ARBA00022692"/>
    </source>
</evidence>
<dbReference type="GO" id="GO:0015288">
    <property type="term" value="F:porin activity"/>
    <property type="evidence" value="ECO:0007669"/>
    <property type="project" value="TreeGrafter"/>
</dbReference>
<proteinExistence type="inferred from homology"/>
<feature type="coiled-coil region" evidence="8">
    <location>
        <begin position="190"/>
        <end position="217"/>
    </location>
</feature>
<evidence type="ECO:0000256" key="8">
    <source>
        <dbReference type="SAM" id="Coils"/>
    </source>
</evidence>
<dbReference type="PANTHER" id="PTHR30026">
    <property type="entry name" value="OUTER MEMBRANE PROTEIN TOLC"/>
    <property type="match status" value="1"/>
</dbReference>
<dbReference type="KEGG" id="abas:ACPOL_2698"/>
<keyword evidence="4" id="KW-1134">Transmembrane beta strand</keyword>
<keyword evidence="6" id="KW-0472">Membrane</keyword>
<comment type="similarity">
    <text evidence="2">Belongs to the outer membrane factor (OMF) (TC 1.B.17) family.</text>
</comment>
<evidence type="ECO:0000256" key="6">
    <source>
        <dbReference type="ARBA" id="ARBA00023136"/>
    </source>
</evidence>
<keyword evidence="10" id="KW-1185">Reference proteome</keyword>